<dbReference type="SUPFAM" id="SSF158472">
    <property type="entry name" value="HAMP domain-like"/>
    <property type="match status" value="1"/>
</dbReference>
<feature type="transmembrane region" description="Helical" evidence="17">
    <location>
        <begin position="155"/>
        <end position="179"/>
    </location>
</feature>
<proteinExistence type="predicted"/>
<keyword evidence="9 20" id="KW-0418">Kinase</keyword>
<dbReference type="CDD" id="cd00082">
    <property type="entry name" value="HisKA"/>
    <property type="match status" value="1"/>
</dbReference>
<keyword evidence="4" id="KW-1003">Cell membrane</keyword>
<dbReference type="Pfam" id="PF00672">
    <property type="entry name" value="HAMP"/>
    <property type="match status" value="1"/>
</dbReference>
<dbReference type="PROSITE" id="PS50885">
    <property type="entry name" value="HAMP"/>
    <property type="match status" value="1"/>
</dbReference>
<evidence type="ECO:0000256" key="16">
    <source>
        <dbReference type="ARBA" id="ARBA00040841"/>
    </source>
</evidence>
<dbReference type="SUPFAM" id="SSF55874">
    <property type="entry name" value="ATPase domain of HSP90 chaperone/DNA topoisomerase II/histidine kinase"/>
    <property type="match status" value="1"/>
</dbReference>
<dbReference type="InterPro" id="IPR036097">
    <property type="entry name" value="HisK_dim/P_sf"/>
</dbReference>
<dbReference type="InterPro" id="IPR003661">
    <property type="entry name" value="HisK_dim/P_dom"/>
</dbReference>
<dbReference type="PANTHER" id="PTHR45528:SF11">
    <property type="entry name" value="HISTIDINE KINASE"/>
    <property type="match status" value="1"/>
</dbReference>
<evidence type="ECO:0000256" key="13">
    <source>
        <dbReference type="ARBA" id="ARBA00023026"/>
    </source>
</evidence>
<keyword evidence="13" id="KW-0843">Virulence</keyword>
<dbReference type="CDD" id="cd00075">
    <property type="entry name" value="HATPase"/>
    <property type="match status" value="1"/>
</dbReference>
<name>A0ABW2F433_9BACL</name>
<feature type="domain" description="HAMP" evidence="19">
    <location>
        <begin position="176"/>
        <end position="228"/>
    </location>
</feature>
<evidence type="ECO:0000256" key="11">
    <source>
        <dbReference type="ARBA" id="ARBA00022989"/>
    </source>
</evidence>
<protein>
    <recommendedName>
        <fullName evidence="16">Heme sensor protein HssS</fullName>
        <ecNumber evidence="3">2.7.13.3</ecNumber>
    </recommendedName>
</protein>
<keyword evidence="12" id="KW-0902">Two-component regulatory system</keyword>
<dbReference type="InterPro" id="IPR003660">
    <property type="entry name" value="HAMP_dom"/>
</dbReference>
<evidence type="ECO:0000256" key="1">
    <source>
        <dbReference type="ARBA" id="ARBA00000085"/>
    </source>
</evidence>
<evidence type="ECO:0000256" key="5">
    <source>
        <dbReference type="ARBA" id="ARBA00022553"/>
    </source>
</evidence>
<keyword evidence="10" id="KW-0067">ATP-binding</keyword>
<dbReference type="PROSITE" id="PS50109">
    <property type="entry name" value="HIS_KIN"/>
    <property type="match status" value="1"/>
</dbReference>
<keyword evidence="14 17" id="KW-0472">Membrane</keyword>
<dbReference type="Pfam" id="PF00512">
    <property type="entry name" value="HisKA"/>
    <property type="match status" value="1"/>
</dbReference>
<keyword evidence="7 17" id="KW-0812">Transmembrane</keyword>
<evidence type="ECO:0000256" key="4">
    <source>
        <dbReference type="ARBA" id="ARBA00022475"/>
    </source>
</evidence>
<dbReference type="RefSeq" id="WP_378047966.1">
    <property type="nucleotide sequence ID" value="NZ_JBHMDN010000016.1"/>
</dbReference>
<comment type="caution">
    <text evidence="20">The sequence shown here is derived from an EMBL/GenBank/DDBJ whole genome shotgun (WGS) entry which is preliminary data.</text>
</comment>
<dbReference type="PRINTS" id="PR00344">
    <property type="entry name" value="BCTRLSENSOR"/>
</dbReference>
<feature type="domain" description="Histidine kinase" evidence="18">
    <location>
        <begin position="236"/>
        <end position="451"/>
    </location>
</feature>
<keyword evidence="21" id="KW-1185">Reference proteome</keyword>
<dbReference type="InterPro" id="IPR005467">
    <property type="entry name" value="His_kinase_dom"/>
</dbReference>
<dbReference type="InterPro" id="IPR050398">
    <property type="entry name" value="HssS/ArlS-like"/>
</dbReference>
<evidence type="ECO:0000256" key="15">
    <source>
        <dbReference type="ARBA" id="ARBA00037219"/>
    </source>
</evidence>
<dbReference type="Gene3D" id="3.30.565.10">
    <property type="entry name" value="Histidine kinase-like ATPase, C-terminal domain"/>
    <property type="match status" value="1"/>
</dbReference>
<dbReference type="Gene3D" id="1.10.287.130">
    <property type="match status" value="1"/>
</dbReference>
<dbReference type="PANTHER" id="PTHR45528">
    <property type="entry name" value="SENSOR HISTIDINE KINASE CPXA"/>
    <property type="match status" value="1"/>
</dbReference>
<dbReference type="SMART" id="SM00304">
    <property type="entry name" value="HAMP"/>
    <property type="match status" value="1"/>
</dbReference>
<keyword evidence="6" id="KW-0808">Transferase</keyword>
<evidence type="ECO:0000256" key="17">
    <source>
        <dbReference type="SAM" id="Phobius"/>
    </source>
</evidence>
<dbReference type="CDD" id="cd06225">
    <property type="entry name" value="HAMP"/>
    <property type="match status" value="1"/>
</dbReference>
<comment type="subcellular location">
    <subcellularLocation>
        <location evidence="2">Cell membrane</location>
        <topology evidence="2">Multi-pass membrane protein</topology>
    </subcellularLocation>
</comment>
<dbReference type="InterPro" id="IPR036890">
    <property type="entry name" value="HATPase_C_sf"/>
</dbReference>
<evidence type="ECO:0000313" key="20">
    <source>
        <dbReference type="EMBL" id="MFC7147848.1"/>
    </source>
</evidence>
<dbReference type="EMBL" id="JBHTAI010000002">
    <property type="protein sequence ID" value="MFC7147848.1"/>
    <property type="molecule type" value="Genomic_DNA"/>
</dbReference>
<keyword evidence="8" id="KW-0547">Nucleotide-binding</keyword>
<dbReference type="EC" id="2.7.13.3" evidence="3"/>
<keyword evidence="11 17" id="KW-1133">Transmembrane helix</keyword>
<keyword evidence="5" id="KW-0597">Phosphoprotein</keyword>
<gene>
    <name evidence="20" type="ORF">ACFQMJ_04805</name>
</gene>
<dbReference type="SUPFAM" id="SSF47384">
    <property type="entry name" value="Homodimeric domain of signal transducing histidine kinase"/>
    <property type="match status" value="1"/>
</dbReference>
<dbReference type="InterPro" id="IPR003594">
    <property type="entry name" value="HATPase_dom"/>
</dbReference>
<accession>A0ABW2F433</accession>
<dbReference type="Gene3D" id="6.10.340.10">
    <property type="match status" value="1"/>
</dbReference>
<reference evidence="21" key="1">
    <citation type="journal article" date="2019" name="Int. J. Syst. Evol. Microbiol.">
        <title>The Global Catalogue of Microorganisms (GCM) 10K type strain sequencing project: providing services to taxonomists for standard genome sequencing and annotation.</title>
        <authorList>
            <consortium name="The Broad Institute Genomics Platform"/>
            <consortium name="The Broad Institute Genome Sequencing Center for Infectious Disease"/>
            <person name="Wu L."/>
            <person name="Ma J."/>
        </authorList>
    </citation>
    <scope>NUCLEOTIDE SEQUENCE [LARGE SCALE GENOMIC DNA]</scope>
    <source>
        <strain evidence="21">KCTC 12907</strain>
    </source>
</reference>
<evidence type="ECO:0000256" key="2">
    <source>
        <dbReference type="ARBA" id="ARBA00004651"/>
    </source>
</evidence>
<comment type="function">
    <text evidence="15">Member of the two-component regulatory system HssS/HssR involved in intracellular heme homeostasis and tempering of staphylococcal virulence. HssS functions as a heme sensor histidine kinase which is autophosphorylated at a histidine residue and transfers its phosphate group to an aspartate residue of HssR. HssR/HssS activates the expression of hrtAB, an efflux pump, in response to extracellular heme, hemin, hemoglobin or blood.</text>
</comment>
<dbReference type="GO" id="GO:0016301">
    <property type="term" value="F:kinase activity"/>
    <property type="evidence" value="ECO:0007669"/>
    <property type="project" value="UniProtKB-KW"/>
</dbReference>
<evidence type="ECO:0000313" key="21">
    <source>
        <dbReference type="Proteomes" id="UP001596378"/>
    </source>
</evidence>
<dbReference type="SMART" id="SM00387">
    <property type="entry name" value="HATPase_c"/>
    <property type="match status" value="1"/>
</dbReference>
<evidence type="ECO:0000256" key="7">
    <source>
        <dbReference type="ARBA" id="ARBA00022692"/>
    </source>
</evidence>
<evidence type="ECO:0000256" key="10">
    <source>
        <dbReference type="ARBA" id="ARBA00022840"/>
    </source>
</evidence>
<organism evidence="20 21">
    <name type="scientific">Cohnella cellulosilytica</name>
    <dbReference type="NCBI Taxonomy" id="986710"/>
    <lineage>
        <taxon>Bacteria</taxon>
        <taxon>Bacillati</taxon>
        <taxon>Bacillota</taxon>
        <taxon>Bacilli</taxon>
        <taxon>Bacillales</taxon>
        <taxon>Paenibacillaceae</taxon>
        <taxon>Cohnella</taxon>
    </lineage>
</organism>
<evidence type="ECO:0000256" key="6">
    <source>
        <dbReference type="ARBA" id="ARBA00022679"/>
    </source>
</evidence>
<comment type="catalytic activity">
    <reaction evidence="1">
        <text>ATP + protein L-histidine = ADP + protein N-phospho-L-histidine.</text>
        <dbReference type="EC" id="2.7.13.3"/>
    </reaction>
</comment>
<evidence type="ECO:0000256" key="14">
    <source>
        <dbReference type="ARBA" id="ARBA00023136"/>
    </source>
</evidence>
<dbReference type="SMART" id="SM00388">
    <property type="entry name" value="HisKA"/>
    <property type="match status" value="1"/>
</dbReference>
<sequence length="456" mass="50930">MIRSLYVRVTAVFLAAVTLSLIPSFYLATSLYGDHIQNVIAQSMIDSGKKVIQSYEASPPDNRDTLMKGVTALPSMTILLFGQDGKLLHGGDSQAAKRLHLGDEELQAVLSGSVYRGEGHERPVTVGLPFQIDGERYALFLAPEIKNMLGTVGDYLQIGFLLALLFGSLFILLAARYIVRPLQLLTRATRKMAKGDFSIRLASKRKDEIGQLTQSFNQMANELGDLEAIRRQFVSDVSHEIQSPLTSIKGFTHALLHKKMDEAARRRLLGIIEEESNRLSRLSEDLLQLASLEYEHLRLNVETFLLDKQLRHVVVALEPQWASKELEMELEADQTTMRGDRDKLNQLWVNLLGNAVKFTPEGGRIRIAVRCDEQNVRVTIADSGPGISEHEQEHIFKPFYKVDKSRDRAVGGNGIGLSIVKRIVDLHRGDIQVLSRVGEGTNVTVTLPLDPPEQNF</sequence>
<dbReference type="Pfam" id="PF02518">
    <property type="entry name" value="HATPase_c"/>
    <property type="match status" value="1"/>
</dbReference>
<evidence type="ECO:0000256" key="8">
    <source>
        <dbReference type="ARBA" id="ARBA00022741"/>
    </source>
</evidence>
<evidence type="ECO:0000256" key="9">
    <source>
        <dbReference type="ARBA" id="ARBA00022777"/>
    </source>
</evidence>
<evidence type="ECO:0000259" key="18">
    <source>
        <dbReference type="PROSITE" id="PS50109"/>
    </source>
</evidence>
<dbReference type="Proteomes" id="UP001596378">
    <property type="component" value="Unassembled WGS sequence"/>
</dbReference>
<evidence type="ECO:0000256" key="12">
    <source>
        <dbReference type="ARBA" id="ARBA00023012"/>
    </source>
</evidence>
<evidence type="ECO:0000259" key="19">
    <source>
        <dbReference type="PROSITE" id="PS50885"/>
    </source>
</evidence>
<dbReference type="InterPro" id="IPR004358">
    <property type="entry name" value="Sig_transdc_His_kin-like_C"/>
</dbReference>
<evidence type="ECO:0000256" key="3">
    <source>
        <dbReference type="ARBA" id="ARBA00012438"/>
    </source>
</evidence>